<evidence type="ECO:0000313" key="1">
    <source>
        <dbReference type="EMBL" id="KAK5845771.1"/>
    </source>
</evidence>
<reference evidence="1 2" key="1">
    <citation type="submission" date="2023-03" db="EMBL/GenBank/DDBJ databases">
        <title>WGS of Gossypium arboreum.</title>
        <authorList>
            <person name="Yu D."/>
        </authorList>
    </citation>
    <scope>NUCLEOTIDE SEQUENCE [LARGE SCALE GENOMIC DNA]</scope>
    <source>
        <tissue evidence="1">Leaf</tissue>
    </source>
</reference>
<sequence length="170" mass="20010">MIRFHQWEKFFTILTDLVYISVVHEFYSALKEINANKQMDVPWMRILVRRKEISILPPEIASDSLMLITKGVNGTIKLFLTTIKFSILEPSVEYHIGDKKQKIAINTNPHLGENALSDSKWIVWWMQEVEPIYEDYTRKNGLKLPQFPTAKYEVKVEPSKIKKEEELEDK</sequence>
<gene>
    <name evidence="1" type="ORF">PVK06_001992</name>
</gene>
<organism evidence="1 2">
    <name type="scientific">Gossypium arboreum</name>
    <name type="common">Tree cotton</name>
    <name type="synonym">Gossypium nanking</name>
    <dbReference type="NCBI Taxonomy" id="29729"/>
    <lineage>
        <taxon>Eukaryota</taxon>
        <taxon>Viridiplantae</taxon>
        <taxon>Streptophyta</taxon>
        <taxon>Embryophyta</taxon>
        <taxon>Tracheophyta</taxon>
        <taxon>Spermatophyta</taxon>
        <taxon>Magnoliopsida</taxon>
        <taxon>eudicotyledons</taxon>
        <taxon>Gunneridae</taxon>
        <taxon>Pentapetalae</taxon>
        <taxon>rosids</taxon>
        <taxon>malvids</taxon>
        <taxon>Malvales</taxon>
        <taxon>Malvaceae</taxon>
        <taxon>Malvoideae</taxon>
        <taxon>Gossypium</taxon>
    </lineage>
</organism>
<proteinExistence type="predicted"/>
<name>A0ABR0R2I2_GOSAR</name>
<protein>
    <submittedName>
        <fullName evidence="1">Uncharacterized protein</fullName>
    </submittedName>
</protein>
<evidence type="ECO:0000313" key="2">
    <source>
        <dbReference type="Proteomes" id="UP001358586"/>
    </source>
</evidence>
<dbReference type="EMBL" id="JARKNE010000001">
    <property type="protein sequence ID" value="KAK5845771.1"/>
    <property type="molecule type" value="Genomic_DNA"/>
</dbReference>
<dbReference type="Proteomes" id="UP001358586">
    <property type="component" value="Chromosome 1"/>
</dbReference>
<accession>A0ABR0R2I2</accession>
<comment type="caution">
    <text evidence="1">The sequence shown here is derived from an EMBL/GenBank/DDBJ whole genome shotgun (WGS) entry which is preliminary data.</text>
</comment>
<keyword evidence="2" id="KW-1185">Reference proteome</keyword>